<proteinExistence type="predicted"/>
<sequence>MRSATDSRAWIRIKGFRVAFPILKTHRRRRIDELGPLVNVGEPFATKVPLFLFEPVGQSSTGQERLSTQ</sequence>
<keyword evidence="2" id="KW-1185">Reference proteome</keyword>
<dbReference type="EMBL" id="OZ034826">
    <property type="protein sequence ID" value="CAL1682252.1"/>
    <property type="molecule type" value="Genomic_DNA"/>
</dbReference>
<dbReference type="AlphaFoldDB" id="A0AAV2NSD9"/>
<organism evidence="1 2">
    <name type="scientific">Lasius platythorax</name>
    <dbReference type="NCBI Taxonomy" id="488582"/>
    <lineage>
        <taxon>Eukaryota</taxon>
        <taxon>Metazoa</taxon>
        <taxon>Ecdysozoa</taxon>
        <taxon>Arthropoda</taxon>
        <taxon>Hexapoda</taxon>
        <taxon>Insecta</taxon>
        <taxon>Pterygota</taxon>
        <taxon>Neoptera</taxon>
        <taxon>Endopterygota</taxon>
        <taxon>Hymenoptera</taxon>
        <taxon>Apocrita</taxon>
        <taxon>Aculeata</taxon>
        <taxon>Formicoidea</taxon>
        <taxon>Formicidae</taxon>
        <taxon>Formicinae</taxon>
        <taxon>Lasius</taxon>
        <taxon>Lasius</taxon>
    </lineage>
</organism>
<name>A0AAV2NSD9_9HYME</name>
<dbReference type="Proteomes" id="UP001497644">
    <property type="component" value="Chromosome 3"/>
</dbReference>
<gene>
    <name evidence="1" type="ORF">LPLAT_LOCUS8103</name>
</gene>
<accession>A0AAV2NSD9</accession>
<reference evidence="1" key="1">
    <citation type="submission" date="2024-04" db="EMBL/GenBank/DDBJ databases">
        <authorList>
            <consortium name="Molecular Ecology Group"/>
        </authorList>
    </citation>
    <scope>NUCLEOTIDE SEQUENCE</scope>
</reference>
<protein>
    <submittedName>
        <fullName evidence="1">Uncharacterized protein</fullName>
    </submittedName>
</protein>
<evidence type="ECO:0000313" key="1">
    <source>
        <dbReference type="EMBL" id="CAL1682252.1"/>
    </source>
</evidence>
<evidence type="ECO:0000313" key="2">
    <source>
        <dbReference type="Proteomes" id="UP001497644"/>
    </source>
</evidence>